<dbReference type="PANTHER" id="PTHR43580:SF8">
    <property type="entry name" value="6-PHOSPHOGLUCONATE DEHYDROGENASE NADP-BINDING DOMAIN-CONTAINING PROTEIN-RELATED"/>
    <property type="match status" value="1"/>
</dbReference>
<sequence>MELAHDVVRMGFVGLGEAAGAIAAGLPAAAVHVYAFDARADDARVRERAAAGGVTLVRTPADLAARCDVVIGLTSGSTAVTVAEELAGALQPGHVYADWNSASPDTKRRVAAVVEPSGARFADGAVMAAVPAHGHRVPVLLSGGGADELLRRCAGLGMNLRVIGAEPGQAAAVKMLRSLIVKGLESLVVECAVAAGHYGVADEVLRSLDGTPDTSDWGALSAYVHARVREHGARRASELDEVARTVSAAGLEPWLAEAAARRMRWVAETS</sequence>
<evidence type="ECO:0000313" key="4">
    <source>
        <dbReference type="Proteomes" id="UP000181980"/>
    </source>
</evidence>
<dbReference type="EMBL" id="FNUC01000003">
    <property type="protein sequence ID" value="SEE70030.1"/>
    <property type="molecule type" value="Genomic_DNA"/>
</dbReference>
<feature type="domain" description="6-phosphogluconate dehydrogenase NADP-binding" evidence="1">
    <location>
        <begin position="10"/>
        <end position="126"/>
    </location>
</feature>
<dbReference type="SUPFAM" id="SSF51735">
    <property type="entry name" value="NAD(P)-binding Rossmann-fold domains"/>
    <property type="match status" value="1"/>
</dbReference>
<dbReference type="GO" id="GO:0050661">
    <property type="term" value="F:NADP binding"/>
    <property type="evidence" value="ECO:0007669"/>
    <property type="project" value="InterPro"/>
</dbReference>
<gene>
    <name evidence="3" type="ORF">SAMN04488561_2325</name>
</gene>
<dbReference type="InterPro" id="IPR006115">
    <property type="entry name" value="6PGDH_NADP-bd"/>
</dbReference>
<keyword evidence="4" id="KW-1185">Reference proteome</keyword>
<dbReference type="Pfam" id="PF09130">
    <property type="entry name" value="DUF1932"/>
    <property type="match status" value="1"/>
</dbReference>
<dbReference type="Proteomes" id="UP000181980">
    <property type="component" value="Unassembled WGS sequence"/>
</dbReference>
<dbReference type="Pfam" id="PF03446">
    <property type="entry name" value="NAD_binding_2"/>
    <property type="match status" value="1"/>
</dbReference>
<dbReference type="Gene3D" id="3.40.50.720">
    <property type="entry name" value="NAD(P)-binding Rossmann-like Domain"/>
    <property type="match status" value="1"/>
</dbReference>
<dbReference type="PANTHER" id="PTHR43580">
    <property type="entry name" value="OXIDOREDUCTASE GLYR1-RELATED"/>
    <property type="match status" value="1"/>
</dbReference>
<dbReference type="InterPro" id="IPR008927">
    <property type="entry name" value="6-PGluconate_DH-like_C_sf"/>
</dbReference>
<dbReference type="RefSeq" id="WP_171906797.1">
    <property type="nucleotide sequence ID" value="NZ_FNUC01000003.1"/>
</dbReference>
<evidence type="ECO:0000313" key="3">
    <source>
        <dbReference type="EMBL" id="SEE70030.1"/>
    </source>
</evidence>
<dbReference type="InterPro" id="IPR036291">
    <property type="entry name" value="NAD(P)-bd_dom_sf"/>
</dbReference>
<organism evidence="3 4">
    <name type="scientific">Jiangella alba</name>
    <dbReference type="NCBI Taxonomy" id="561176"/>
    <lineage>
        <taxon>Bacteria</taxon>
        <taxon>Bacillati</taxon>
        <taxon>Actinomycetota</taxon>
        <taxon>Actinomycetes</taxon>
        <taxon>Jiangellales</taxon>
        <taxon>Jiangellaceae</taxon>
        <taxon>Jiangella</taxon>
    </lineage>
</organism>
<accession>A0A1H5KZ81</accession>
<dbReference type="Gene3D" id="1.10.1040.10">
    <property type="entry name" value="N-(1-d-carboxylethyl)-l-norvaline Dehydrogenase, domain 2"/>
    <property type="match status" value="1"/>
</dbReference>
<protein>
    <submittedName>
        <fullName evidence="3">3-hydroxyisobutyrate dehydrogenase</fullName>
    </submittedName>
</protein>
<dbReference type="AlphaFoldDB" id="A0A1H5KZ81"/>
<proteinExistence type="predicted"/>
<feature type="domain" description="Phosphogluconate dehydrogenase NAD-binding putative C-terminal" evidence="2">
    <location>
        <begin position="195"/>
        <end position="266"/>
    </location>
</feature>
<dbReference type="InterPro" id="IPR051265">
    <property type="entry name" value="HIBADH-related_NP60_sf"/>
</dbReference>
<name>A0A1H5KZ81_9ACTN</name>
<dbReference type="InterPro" id="IPR015814">
    <property type="entry name" value="Pgluconate_DH_NAD-bd_C"/>
</dbReference>
<evidence type="ECO:0000259" key="2">
    <source>
        <dbReference type="Pfam" id="PF09130"/>
    </source>
</evidence>
<dbReference type="InterPro" id="IPR013328">
    <property type="entry name" value="6PGD_dom2"/>
</dbReference>
<evidence type="ECO:0000259" key="1">
    <source>
        <dbReference type="Pfam" id="PF03446"/>
    </source>
</evidence>
<dbReference type="SUPFAM" id="SSF48179">
    <property type="entry name" value="6-phosphogluconate dehydrogenase C-terminal domain-like"/>
    <property type="match status" value="1"/>
</dbReference>
<reference evidence="4" key="1">
    <citation type="submission" date="2016-10" db="EMBL/GenBank/DDBJ databases">
        <authorList>
            <person name="Varghese N."/>
            <person name="Submissions S."/>
        </authorList>
    </citation>
    <scope>NUCLEOTIDE SEQUENCE [LARGE SCALE GENOMIC DNA]</scope>
    <source>
        <strain evidence="4">DSM 45237</strain>
    </source>
</reference>
<dbReference type="STRING" id="561176.SAMN04488561_2325"/>